<name>A0A1H0BUK2_ALLAB</name>
<dbReference type="EMBL" id="LT629701">
    <property type="protein sequence ID" value="SDN49319.1"/>
    <property type="molecule type" value="Genomic_DNA"/>
</dbReference>
<accession>A0A1H0BUK2</accession>
<dbReference type="OrthoDB" id="4218187at2"/>
<organism evidence="1 2">
    <name type="scientific">Allokutzneria albata</name>
    <name type="common">Kibdelosporangium albatum</name>
    <dbReference type="NCBI Taxonomy" id="211114"/>
    <lineage>
        <taxon>Bacteria</taxon>
        <taxon>Bacillati</taxon>
        <taxon>Actinomycetota</taxon>
        <taxon>Actinomycetes</taxon>
        <taxon>Pseudonocardiales</taxon>
        <taxon>Pseudonocardiaceae</taxon>
        <taxon>Allokutzneria</taxon>
    </lineage>
</organism>
<reference evidence="1 2" key="1">
    <citation type="submission" date="2016-10" db="EMBL/GenBank/DDBJ databases">
        <authorList>
            <person name="de Groot N.N."/>
        </authorList>
    </citation>
    <scope>NUCLEOTIDE SEQUENCE [LARGE SCALE GENOMIC DNA]</scope>
    <source>
        <strain evidence="1 2">DSM 44149</strain>
    </source>
</reference>
<keyword evidence="2" id="KW-1185">Reference proteome</keyword>
<protein>
    <submittedName>
        <fullName evidence="1">Uncharacterized protein</fullName>
    </submittedName>
</protein>
<dbReference type="STRING" id="211114.SAMN04489726_6853"/>
<dbReference type="AlphaFoldDB" id="A0A1H0BUK2"/>
<dbReference type="RefSeq" id="WP_156050385.1">
    <property type="nucleotide sequence ID" value="NZ_JOEF01000001.1"/>
</dbReference>
<proteinExistence type="predicted"/>
<sequence length="109" mass="12368">MSIRLLWMINLLLVAAVLVLLVLNQSLAATFTALASVLFSAYVSTVDKKRRRAGFVAEHTSVERILATHDLSRFREIRDRDGQLRTVREVRRAYPGMELTEAVKLVDNL</sequence>
<evidence type="ECO:0000313" key="1">
    <source>
        <dbReference type="EMBL" id="SDN49319.1"/>
    </source>
</evidence>
<gene>
    <name evidence="1" type="ORF">SAMN04489726_6853</name>
</gene>
<evidence type="ECO:0000313" key="2">
    <source>
        <dbReference type="Proteomes" id="UP000183376"/>
    </source>
</evidence>
<dbReference type="Proteomes" id="UP000183376">
    <property type="component" value="Chromosome I"/>
</dbReference>